<dbReference type="EMBL" id="JADQDK010000001">
    <property type="protein sequence ID" value="MBW0133841.1"/>
    <property type="molecule type" value="Genomic_DNA"/>
</dbReference>
<keyword evidence="4" id="KW-1185">Reference proteome</keyword>
<accession>A0ABS6UPG1</accession>
<keyword evidence="2" id="KW-1133">Transmembrane helix</keyword>
<gene>
    <name evidence="3" type="ORF">I4I81_06195</name>
</gene>
<dbReference type="InterPro" id="IPR014229">
    <property type="entry name" value="Spore_YtfJ"/>
</dbReference>
<keyword evidence="2" id="KW-0472">Membrane</keyword>
<feature type="region of interest" description="Disordered" evidence="1">
    <location>
        <begin position="37"/>
        <end position="70"/>
    </location>
</feature>
<evidence type="ECO:0000313" key="3">
    <source>
        <dbReference type="EMBL" id="MBW0133841.1"/>
    </source>
</evidence>
<evidence type="ECO:0000313" key="4">
    <source>
        <dbReference type="Proteomes" id="UP000694287"/>
    </source>
</evidence>
<reference evidence="3 4" key="1">
    <citation type="submission" date="2020-11" db="EMBL/GenBank/DDBJ databases">
        <title>Pseudonocardia abyssalis sp. nov. and Pseudonocardia oceani sp. nov., description and phylogenomic analysis of two novel actinomycetes isolated from the deep Southern Ocean.</title>
        <authorList>
            <person name="Parra J."/>
        </authorList>
    </citation>
    <scope>NUCLEOTIDE SEQUENCE [LARGE SCALE GENOMIC DNA]</scope>
    <source>
        <strain evidence="3 4">KRD-168</strain>
    </source>
</reference>
<evidence type="ECO:0000256" key="1">
    <source>
        <dbReference type="SAM" id="MobiDB-lite"/>
    </source>
</evidence>
<dbReference type="Proteomes" id="UP000694287">
    <property type="component" value="Unassembled WGS sequence"/>
</dbReference>
<dbReference type="PANTHER" id="PTHR39162">
    <property type="entry name" value="GLL3345 PROTEIN"/>
    <property type="match status" value="1"/>
</dbReference>
<dbReference type="PANTHER" id="PTHR39162:SF1">
    <property type="entry name" value="SPORULATION PROTEIN YTFJ"/>
    <property type="match status" value="1"/>
</dbReference>
<sequence length="120" mass="12134">MDTTALVERVESALRVNRVFGEPVTVDGVTVIPVSHVGGGAGGGEGREVRADGETAPARPSGEGSGGGLGWTGHPCGVVVLRDGEARWLPALDVNRLVSAVAVVLVAGALAVRAFARPRS</sequence>
<feature type="transmembrane region" description="Helical" evidence="2">
    <location>
        <begin position="97"/>
        <end position="116"/>
    </location>
</feature>
<protein>
    <submittedName>
        <fullName evidence="3">Sporulation protein</fullName>
    </submittedName>
</protein>
<comment type="caution">
    <text evidence="3">The sequence shown here is derived from an EMBL/GenBank/DDBJ whole genome shotgun (WGS) entry which is preliminary data.</text>
</comment>
<dbReference type="RefSeq" id="WP_218603231.1">
    <property type="nucleotide sequence ID" value="NZ_JADQDJ010000114.1"/>
</dbReference>
<dbReference type="Pfam" id="PF09579">
    <property type="entry name" value="Spore_YtfJ"/>
    <property type="match status" value="1"/>
</dbReference>
<organism evidence="3 4">
    <name type="scientific">Pseudonocardia abyssalis</name>
    <dbReference type="NCBI Taxonomy" id="2792008"/>
    <lineage>
        <taxon>Bacteria</taxon>
        <taxon>Bacillati</taxon>
        <taxon>Actinomycetota</taxon>
        <taxon>Actinomycetes</taxon>
        <taxon>Pseudonocardiales</taxon>
        <taxon>Pseudonocardiaceae</taxon>
        <taxon>Pseudonocardia</taxon>
    </lineage>
</organism>
<keyword evidence="2" id="KW-0812">Transmembrane</keyword>
<evidence type="ECO:0000256" key="2">
    <source>
        <dbReference type="SAM" id="Phobius"/>
    </source>
</evidence>
<name>A0ABS6UPG1_9PSEU</name>
<proteinExistence type="predicted"/>